<proteinExistence type="predicted"/>
<sequence length="63" mass="7290">MYLKMDADNSLVSPFRTHSIWGQREGKSRPASIDARKQPHNGFDKNEKRDKICQLDQRTSSGR</sequence>
<organism evidence="2 3">
    <name type="scientific">Dreissena polymorpha</name>
    <name type="common">Zebra mussel</name>
    <name type="synonym">Mytilus polymorpha</name>
    <dbReference type="NCBI Taxonomy" id="45954"/>
    <lineage>
        <taxon>Eukaryota</taxon>
        <taxon>Metazoa</taxon>
        <taxon>Spiralia</taxon>
        <taxon>Lophotrochozoa</taxon>
        <taxon>Mollusca</taxon>
        <taxon>Bivalvia</taxon>
        <taxon>Autobranchia</taxon>
        <taxon>Heteroconchia</taxon>
        <taxon>Euheterodonta</taxon>
        <taxon>Imparidentia</taxon>
        <taxon>Neoheterodontei</taxon>
        <taxon>Myida</taxon>
        <taxon>Dreissenoidea</taxon>
        <taxon>Dreissenidae</taxon>
        <taxon>Dreissena</taxon>
    </lineage>
</organism>
<evidence type="ECO:0000313" key="3">
    <source>
        <dbReference type="Proteomes" id="UP000828390"/>
    </source>
</evidence>
<comment type="caution">
    <text evidence="2">The sequence shown here is derived from an EMBL/GenBank/DDBJ whole genome shotgun (WGS) entry which is preliminary data.</text>
</comment>
<feature type="compositionally biased region" description="Basic and acidic residues" evidence="1">
    <location>
        <begin position="24"/>
        <end position="53"/>
    </location>
</feature>
<dbReference type="Proteomes" id="UP000828390">
    <property type="component" value="Unassembled WGS sequence"/>
</dbReference>
<name>A0A9D4G1G1_DREPO</name>
<evidence type="ECO:0000256" key="1">
    <source>
        <dbReference type="SAM" id="MobiDB-lite"/>
    </source>
</evidence>
<evidence type="ECO:0000313" key="2">
    <source>
        <dbReference type="EMBL" id="KAH3808838.1"/>
    </source>
</evidence>
<keyword evidence="3" id="KW-1185">Reference proteome</keyword>
<gene>
    <name evidence="2" type="ORF">DPMN_137197</name>
</gene>
<reference evidence="2" key="1">
    <citation type="journal article" date="2019" name="bioRxiv">
        <title>The Genome of the Zebra Mussel, Dreissena polymorpha: A Resource for Invasive Species Research.</title>
        <authorList>
            <person name="McCartney M.A."/>
            <person name="Auch B."/>
            <person name="Kono T."/>
            <person name="Mallez S."/>
            <person name="Zhang Y."/>
            <person name="Obille A."/>
            <person name="Becker A."/>
            <person name="Abrahante J.E."/>
            <person name="Garbe J."/>
            <person name="Badalamenti J.P."/>
            <person name="Herman A."/>
            <person name="Mangelson H."/>
            <person name="Liachko I."/>
            <person name="Sullivan S."/>
            <person name="Sone E.D."/>
            <person name="Koren S."/>
            <person name="Silverstein K.A.T."/>
            <person name="Beckman K.B."/>
            <person name="Gohl D.M."/>
        </authorList>
    </citation>
    <scope>NUCLEOTIDE SEQUENCE</scope>
    <source>
        <strain evidence="2">Duluth1</strain>
        <tissue evidence="2">Whole animal</tissue>
    </source>
</reference>
<feature type="region of interest" description="Disordered" evidence="1">
    <location>
        <begin position="19"/>
        <end position="63"/>
    </location>
</feature>
<reference evidence="2" key="2">
    <citation type="submission" date="2020-11" db="EMBL/GenBank/DDBJ databases">
        <authorList>
            <person name="McCartney M.A."/>
            <person name="Auch B."/>
            <person name="Kono T."/>
            <person name="Mallez S."/>
            <person name="Becker A."/>
            <person name="Gohl D.M."/>
            <person name="Silverstein K.A.T."/>
            <person name="Koren S."/>
            <person name="Bechman K.B."/>
            <person name="Herman A."/>
            <person name="Abrahante J.E."/>
            <person name="Garbe J."/>
        </authorList>
    </citation>
    <scope>NUCLEOTIDE SEQUENCE</scope>
    <source>
        <strain evidence="2">Duluth1</strain>
        <tissue evidence="2">Whole animal</tissue>
    </source>
</reference>
<accession>A0A9D4G1G1</accession>
<dbReference type="AlphaFoldDB" id="A0A9D4G1G1"/>
<dbReference type="EMBL" id="JAIWYP010000006">
    <property type="protein sequence ID" value="KAH3808838.1"/>
    <property type="molecule type" value="Genomic_DNA"/>
</dbReference>
<protein>
    <submittedName>
        <fullName evidence="2">Uncharacterized protein</fullName>
    </submittedName>
</protein>